<dbReference type="Pfam" id="PF07587">
    <property type="entry name" value="PSD1"/>
    <property type="match status" value="1"/>
</dbReference>
<gene>
    <name evidence="5" type="ORF">DI53_3433</name>
</gene>
<evidence type="ECO:0000313" key="6">
    <source>
        <dbReference type="Proteomes" id="UP000031802"/>
    </source>
</evidence>
<dbReference type="GO" id="GO:0009055">
    <property type="term" value="F:electron transfer activity"/>
    <property type="evidence" value="ECO:0007669"/>
    <property type="project" value="InterPro"/>
</dbReference>
<feature type="domain" description="DUF1553" evidence="3">
    <location>
        <begin position="608"/>
        <end position="864"/>
    </location>
</feature>
<dbReference type="SUPFAM" id="SSF46626">
    <property type="entry name" value="Cytochrome c"/>
    <property type="match status" value="1"/>
</dbReference>
<sequence length="919" mass="104154">MKRKLLVIFFLTVIIATVGFFAVQQEAPVDFSTDVKPILNKHCISCHGGVKKNGGFSLLFENEAFAKAESGKPAIVRGDAEHSEFIKRLTSDDPELRMPYNAPMLNNSEIAILKRWVNEGAKWGEHWAYTVPTDVDVPKPFSLARLIGWQSESLTNDIDYFIQHKLNQKGLSFSAVADRETLLRRLYLDLIGLPPSLQETRAFVNDKRDDAYQRRVDSLLSLPQYGEKWASWWLDMARYADTKGYEKDGYRQIWAYRDWVIKALNQDMPFDQFTIEQLAGDLLPDPTKDQLIATAFHRNTMNNDEGGTDSEEFRVAAVLDRVNTTYQVWLSTTFECVQCHSHTYDPFKFDEYYKSVAFFNNTRDEDTEGDHPKLRFYTAEEEQHIDSIKYWLTHSGSANLVKSADLFLHTLEPKIHAHYSDKLVNGALYDTKWLGIRHGGSARLRDVSLTDKKQFYMNFWTDVGGGTLEIRKGSVQGDLLARVNIPATKGRQVIVSPLAAHAGVHDLYLVFKNPSIPAEQAVCMIEWFAFLEAFPMSGAGSDQAKVQRAFLQVVNSHAESVPVMIENPQDMQRKTFIFERGNRLTPGTEVQPMVPETLNDFPKNAPANRLGFAQWIVSKDNPLTARTLVNRVWAQLFGRGLVEPLGDMGTQSTPPIHRELLDYLSFNLMHKHNWHIKSLIREILLSSTYRQSSSLNNEDVAKDPENYYLSRGPRFRLSAEQIRDQALAVSGLLSKKMYGPSVMPHQPDGVWMTVYSGASWVTSTGEDQYRRGVYTFLKRTSPYPSFITFDASSREVCLVDRIRTNTPLQALTTLNDPVYLEAAKQLATLMIAEGKGNVASCIEAGYRHAMLKDPIPQKITALQKLHTEALDNFSKNPKEAAKFIGVDPATLKREELVSRAAYMLVANAILNLDEFLTKS</sequence>
<dbReference type="Proteomes" id="UP000031802">
    <property type="component" value="Unassembled WGS sequence"/>
</dbReference>
<accession>A0A0B8T5A3</accession>
<dbReference type="InterPro" id="IPR005084">
    <property type="entry name" value="CBM6"/>
</dbReference>
<dbReference type="Pfam" id="PF03422">
    <property type="entry name" value="CBM_6"/>
    <property type="match status" value="1"/>
</dbReference>
<dbReference type="InterPro" id="IPR011444">
    <property type="entry name" value="DUF1549"/>
</dbReference>
<comment type="caution">
    <text evidence="5">The sequence shown here is derived from an EMBL/GenBank/DDBJ whole genome shotgun (WGS) entry which is preliminary data.</text>
</comment>
<name>A0A0B8T5A3_9SPHI</name>
<dbReference type="GO" id="GO:0020037">
    <property type="term" value="F:heme binding"/>
    <property type="evidence" value="ECO:0007669"/>
    <property type="project" value="InterPro"/>
</dbReference>
<dbReference type="InterPro" id="IPR011429">
    <property type="entry name" value="Cyt_c_Planctomycete-type"/>
</dbReference>
<dbReference type="RefSeq" id="WP_037502516.1">
    <property type="nucleotide sequence ID" value="NZ_JJMU01000065.1"/>
</dbReference>
<dbReference type="InterPro" id="IPR022655">
    <property type="entry name" value="DUF1553"/>
</dbReference>
<dbReference type="PANTHER" id="PTHR35889">
    <property type="entry name" value="CYCLOINULO-OLIGOSACCHARIDE FRUCTANOTRANSFERASE-RELATED"/>
    <property type="match status" value="1"/>
</dbReference>
<reference evidence="6" key="1">
    <citation type="submission" date="2014-04" db="EMBL/GenBank/DDBJ databases">
        <title>Whole-Genome optical mapping and complete genome sequence of Sphingobacterium deserti sp. nov., a new spaces isolated from desert in the west of China.</title>
        <authorList>
            <person name="Teng C."/>
            <person name="Zhou Z."/>
            <person name="Li X."/>
            <person name="Chen M."/>
            <person name="Lin M."/>
            <person name="Wang L."/>
            <person name="Su S."/>
            <person name="Zhang C."/>
            <person name="Zhang W."/>
        </authorList>
    </citation>
    <scope>NUCLEOTIDE SEQUENCE [LARGE SCALE GENOMIC DNA]</scope>
    <source>
        <strain evidence="6">ACCC05744</strain>
    </source>
</reference>
<dbReference type="AlphaFoldDB" id="A0A0B8T5A3"/>
<dbReference type="OrthoDB" id="1450284at2"/>
<dbReference type="EMBL" id="JJMU01000065">
    <property type="protein sequence ID" value="KGE12694.1"/>
    <property type="molecule type" value="Genomic_DNA"/>
</dbReference>
<dbReference type="Gene3D" id="2.60.120.260">
    <property type="entry name" value="Galactose-binding domain-like"/>
    <property type="match status" value="1"/>
</dbReference>
<dbReference type="STRING" id="1229276.DI53_3433"/>
<keyword evidence="6" id="KW-1185">Reference proteome</keyword>
<protein>
    <recommendedName>
        <fullName evidence="7">Cytochrome c domain-containing protein</fullName>
    </recommendedName>
</protein>
<dbReference type="eggNOG" id="COG2010">
    <property type="taxonomic scope" value="Bacteria"/>
</dbReference>
<organism evidence="5 6">
    <name type="scientific">Sphingobacterium deserti</name>
    <dbReference type="NCBI Taxonomy" id="1229276"/>
    <lineage>
        <taxon>Bacteria</taxon>
        <taxon>Pseudomonadati</taxon>
        <taxon>Bacteroidota</taxon>
        <taxon>Sphingobacteriia</taxon>
        <taxon>Sphingobacteriales</taxon>
        <taxon>Sphingobacteriaceae</taxon>
        <taxon>Sphingobacterium</taxon>
    </lineage>
</organism>
<evidence type="ECO:0000259" key="1">
    <source>
        <dbReference type="Pfam" id="PF03422"/>
    </source>
</evidence>
<dbReference type="Pfam" id="PF07583">
    <property type="entry name" value="PSCyt2"/>
    <property type="match status" value="1"/>
</dbReference>
<feature type="domain" description="CBM6" evidence="1">
    <location>
        <begin position="435"/>
        <end position="530"/>
    </location>
</feature>
<proteinExistence type="predicted"/>
<evidence type="ECO:0000259" key="4">
    <source>
        <dbReference type="Pfam" id="PF07635"/>
    </source>
</evidence>
<feature type="domain" description="DUF1549" evidence="2">
    <location>
        <begin position="158"/>
        <end position="363"/>
    </location>
</feature>
<dbReference type="PANTHER" id="PTHR35889:SF3">
    <property type="entry name" value="F-BOX DOMAIN-CONTAINING PROTEIN"/>
    <property type="match status" value="1"/>
</dbReference>
<evidence type="ECO:0000259" key="3">
    <source>
        <dbReference type="Pfam" id="PF07587"/>
    </source>
</evidence>
<feature type="domain" description="Cytochrome C Planctomycete-type" evidence="4">
    <location>
        <begin position="43"/>
        <end position="99"/>
    </location>
</feature>
<dbReference type="Pfam" id="PF07635">
    <property type="entry name" value="PSCyt1"/>
    <property type="match status" value="1"/>
</dbReference>
<dbReference type="PATRIC" id="fig|1229276.3.peg.3547"/>
<evidence type="ECO:0008006" key="7">
    <source>
        <dbReference type="Google" id="ProtNLM"/>
    </source>
</evidence>
<evidence type="ECO:0000313" key="5">
    <source>
        <dbReference type="EMBL" id="KGE12694.1"/>
    </source>
</evidence>
<evidence type="ECO:0000259" key="2">
    <source>
        <dbReference type="Pfam" id="PF07583"/>
    </source>
</evidence>
<dbReference type="CDD" id="cd04084">
    <property type="entry name" value="CBM6_xylanase-like"/>
    <property type="match status" value="1"/>
</dbReference>
<reference evidence="5 6" key="2">
    <citation type="journal article" date="2015" name="PLoS ONE">
        <title>Whole-Genome Optical Mapping and Finished Genome Sequence of Sphingobacterium deserti sp. nov., a New Species Isolated from the Western Desert of China.</title>
        <authorList>
            <person name="Teng C."/>
            <person name="Zhou Z."/>
            <person name="Molnar I."/>
            <person name="Li X."/>
            <person name="Tang R."/>
            <person name="Chen M."/>
            <person name="Wang L."/>
            <person name="Su S."/>
            <person name="Zhang W."/>
            <person name="Lin M."/>
        </authorList>
    </citation>
    <scope>NUCLEOTIDE SEQUENCE [LARGE SCALE GENOMIC DNA]</scope>
    <source>
        <strain evidence="6">ACCC05744</strain>
    </source>
</reference>
<dbReference type="GO" id="GO:0030246">
    <property type="term" value="F:carbohydrate binding"/>
    <property type="evidence" value="ECO:0007669"/>
    <property type="project" value="InterPro"/>
</dbReference>
<dbReference type="InterPro" id="IPR036909">
    <property type="entry name" value="Cyt_c-like_dom_sf"/>
</dbReference>